<dbReference type="Gene3D" id="1.10.10.10">
    <property type="entry name" value="Winged helix-like DNA-binding domain superfamily/Winged helix DNA-binding domain"/>
    <property type="match status" value="2"/>
</dbReference>
<organism evidence="2 3">
    <name type="scientific">Bacillus aquiflavi</name>
    <dbReference type="NCBI Taxonomy" id="2672567"/>
    <lineage>
        <taxon>Bacteria</taxon>
        <taxon>Bacillati</taxon>
        <taxon>Bacillota</taxon>
        <taxon>Bacilli</taxon>
        <taxon>Bacillales</taxon>
        <taxon>Bacillaceae</taxon>
        <taxon>Bacillus</taxon>
    </lineage>
</organism>
<keyword evidence="3" id="KW-1185">Reference proteome</keyword>
<dbReference type="Pfam" id="PF13412">
    <property type="entry name" value="HTH_24"/>
    <property type="match status" value="1"/>
</dbReference>
<dbReference type="SUPFAM" id="SSF46785">
    <property type="entry name" value="Winged helix' DNA-binding domain"/>
    <property type="match status" value="2"/>
</dbReference>
<name>A0A6B3W1N4_9BACI</name>
<evidence type="ECO:0000313" key="1">
    <source>
        <dbReference type="EMBL" id="MBA4538276.1"/>
    </source>
</evidence>
<dbReference type="EMBL" id="JACEIO010000039">
    <property type="protein sequence ID" value="MBA4538276.1"/>
    <property type="molecule type" value="Genomic_DNA"/>
</dbReference>
<dbReference type="InterPro" id="IPR036390">
    <property type="entry name" value="WH_DNA-bd_sf"/>
</dbReference>
<comment type="caution">
    <text evidence="2">The sequence shown here is derived from an EMBL/GenBank/DDBJ whole genome shotgun (WGS) entry which is preliminary data.</text>
</comment>
<evidence type="ECO:0000313" key="3">
    <source>
        <dbReference type="Proteomes" id="UP000472971"/>
    </source>
</evidence>
<accession>A0A6B3W1N4</accession>
<dbReference type="Proteomes" id="UP000472971">
    <property type="component" value="Unassembled WGS sequence"/>
</dbReference>
<dbReference type="AlphaFoldDB" id="A0A6B3W1N4"/>
<dbReference type="InterPro" id="IPR036388">
    <property type="entry name" value="WH-like_DNA-bd_sf"/>
</dbReference>
<dbReference type="Proteomes" id="UP000570010">
    <property type="component" value="Unassembled WGS sequence"/>
</dbReference>
<evidence type="ECO:0000313" key="4">
    <source>
        <dbReference type="Proteomes" id="UP000570010"/>
    </source>
</evidence>
<reference evidence="1 4" key="2">
    <citation type="submission" date="2020-07" db="EMBL/GenBank/DDBJ databases">
        <authorList>
            <person name="Feng H."/>
        </authorList>
    </citation>
    <scope>NUCLEOTIDE SEQUENCE [LARGE SCALE GENOMIC DNA]</scope>
    <source>
        <strain evidence="4">s-12</strain>
        <strain evidence="1">S-12</strain>
    </source>
</reference>
<dbReference type="RefSeq" id="WP_163243000.1">
    <property type="nucleotide sequence ID" value="NZ_CP082780.1"/>
</dbReference>
<proteinExistence type="predicted"/>
<protein>
    <submittedName>
        <fullName evidence="2">Winged helix-turn-helix domain-containing protein</fullName>
    </submittedName>
</protein>
<reference evidence="2 3" key="1">
    <citation type="submission" date="2020-02" db="EMBL/GenBank/DDBJ databases">
        <title>Bacillus aquiflavi sp. nov., isolated from yellow water of strong flavor Chinese baijiu in Yibin region of China.</title>
        <authorList>
            <person name="Xie J."/>
        </authorList>
    </citation>
    <scope>NUCLEOTIDE SEQUENCE [LARGE SCALE GENOMIC DNA]</scope>
    <source>
        <strain evidence="2 3">3H-10</strain>
    </source>
</reference>
<evidence type="ECO:0000313" key="2">
    <source>
        <dbReference type="EMBL" id="NEY82595.1"/>
    </source>
</evidence>
<sequence length="230" mass="27004">MRRYTVDDKFTTKEEYKKKLEQPPYNKLKINRIAVYDVIRQRVYGSYKNYHDNKIKKFVNGKGEVFGRINQTEIAEKCRISESTVKRAIKDLMKFNLIEVEESETYGKHGGKSNKYFICEPTPNENITENDVSKIIVNEPKKIKQIKSPIKERMKKIYYKKGKVTNKAMAEFLGVSVKTVQRKKAELRAEGYLIDEKTQSKMVAERVNSNMLNYNLTPEEDAKLEKLFHD</sequence>
<gene>
    <name evidence="2" type="ORF">G4D64_14035</name>
    <name evidence="1" type="ORF">H1Z61_14310</name>
</gene>
<dbReference type="EMBL" id="JAAIWN010000039">
    <property type="protein sequence ID" value="NEY82595.1"/>
    <property type="molecule type" value="Genomic_DNA"/>
</dbReference>